<dbReference type="GO" id="GO:0008233">
    <property type="term" value="F:peptidase activity"/>
    <property type="evidence" value="ECO:0007669"/>
    <property type="project" value="InterPro"/>
</dbReference>
<dbReference type="Pfam" id="PF13539">
    <property type="entry name" value="Peptidase_M15_4"/>
    <property type="match status" value="1"/>
</dbReference>
<evidence type="ECO:0000313" key="4">
    <source>
        <dbReference type="Proteomes" id="UP001193501"/>
    </source>
</evidence>
<evidence type="ECO:0000259" key="2">
    <source>
        <dbReference type="Pfam" id="PF13539"/>
    </source>
</evidence>
<dbReference type="AlphaFoldDB" id="A0AAE5BWK1"/>
<keyword evidence="1" id="KW-0175">Coiled coil</keyword>
<dbReference type="Proteomes" id="UP001193501">
    <property type="component" value="Unassembled WGS sequence"/>
</dbReference>
<evidence type="ECO:0000313" key="3">
    <source>
        <dbReference type="EMBL" id="NBZ90096.1"/>
    </source>
</evidence>
<dbReference type="InterPro" id="IPR039561">
    <property type="entry name" value="Peptidase_M15C"/>
</dbReference>
<keyword evidence="4" id="KW-1185">Reference proteome</keyword>
<name>A0AAE5BWK1_9RHOB</name>
<reference evidence="3" key="1">
    <citation type="submission" date="2020-01" db="EMBL/GenBank/DDBJ databases">
        <authorList>
            <person name="Chen W.-M."/>
        </authorList>
    </citation>
    <scope>NUCLEOTIDE SEQUENCE</scope>
    <source>
        <strain evidence="3">CYK-10</strain>
    </source>
</reference>
<proteinExistence type="predicted"/>
<dbReference type="SUPFAM" id="SSF55166">
    <property type="entry name" value="Hedgehog/DD-peptidase"/>
    <property type="match status" value="1"/>
</dbReference>
<feature type="coiled-coil region" evidence="1">
    <location>
        <begin position="46"/>
        <end position="80"/>
    </location>
</feature>
<gene>
    <name evidence="3" type="ORF">GV832_21165</name>
</gene>
<comment type="caution">
    <text evidence="3">The sequence shown here is derived from an EMBL/GenBank/DDBJ whole genome shotgun (WGS) entry which is preliminary data.</text>
</comment>
<dbReference type="Gene3D" id="3.30.1380.10">
    <property type="match status" value="1"/>
</dbReference>
<dbReference type="EMBL" id="JAABNR010000051">
    <property type="protein sequence ID" value="NBZ90096.1"/>
    <property type="molecule type" value="Genomic_DNA"/>
</dbReference>
<evidence type="ECO:0000256" key="1">
    <source>
        <dbReference type="SAM" id="Coils"/>
    </source>
</evidence>
<dbReference type="InterPro" id="IPR009045">
    <property type="entry name" value="Zn_M74/Hedgehog-like"/>
</dbReference>
<dbReference type="RefSeq" id="WP_168776874.1">
    <property type="nucleotide sequence ID" value="NZ_JAABNR010000051.1"/>
</dbReference>
<feature type="domain" description="Peptidase M15C" evidence="2">
    <location>
        <begin position="208"/>
        <end position="270"/>
    </location>
</feature>
<protein>
    <submittedName>
        <fullName evidence="3">M15 family peptidase</fullName>
    </submittedName>
</protein>
<sequence>MRLLPAILLSVSVLIAALIVVSIPLFFPSGGGGGGGAVDNQARIDIELLHGDLQALNDTVTELRDQVDSLEDRVNQIEVAAQPQVQDGSGLQIVTPDGENSISGNYAQVVLVAARRGLNAGLKVPTSSFMVGQFGMPAENLNDDCQPITNPRLASILEERQVGPIKAKMLKPALDSLQSIFDKIQRADPDLYARINTAGTICARWIRGSTTSVSSHSFGTAIDLNIDGVLDTLGDGRTQLGLTIMSDFFNAEGWVWGAAYGREDSMHFEVSEDTIKQWVAEGKL</sequence>
<accession>A0AAE5BWK1</accession>
<organism evidence="3 4">
    <name type="scientific">Stagnihabitans tardus</name>
    <dbReference type="NCBI Taxonomy" id="2699202"/>
    <lineage>
        <taxon>Bacteria</taxon>
        <taxon>Pseudomonadati</taxon>
        <taxon>Pseudomonadota</taxon>
        <taxon>Alphaproteobacteria</taxon>
        <taxon>Rhodobacterales</taxon>
        <taxon>Paracoccaceae</taxon>
        <taxon>Stagnihabitans</taxon>
    </lineage>
</organism>